<dbReference type="InterPro" id="IPR029865">
    <property type="entry name" value="KIAA0319-like"/>
</dbReference>
<dbReference type="Gene3D" id="2.60.40.10">
    <property type="entry name" value="Immunoglobulins"/>
    <property type="match status" value="4"/>
</dbReference>
<proteinExistence type="predicted"/>
<sequence>MNALKRAAIPLCISALITACGGGGGGGSGTPALLATVTASQTEFDIGNDESITLTGASNAVEGTTVQYSWTVTSAPGNSTAQPENADSSTALFLPDLPGDYKVCLVVQDSNRTSGQECANLTATNSIPIAVPVAPSIILVGQQYQLDGGASLAPTGTSSAWLKYHWVLESQPESSSATLDDGTYVMPRFTADVEGTYTFSLQVSYDDKTSEPTVLELTASKANGLPVADAGDTLEGRTLGERVHLDGSGSYDPDGNALQYRWGFGVSPSITTGLLPPGSQATLTNADTATPSFVPDMVGSYSLWLQVYDGTSVSTDTVRVVVDQLPAGHVNTKPVAALTPNWGKTFEIELGSNISPTSTYSYDQENPPYAVHNIGKKWRLVSYPNGFDPEKDMVIGQYGTPEAPSMSITLSVAGDYEIELQVFDGELWSDPVIQTYTALTGANRPPIAKVELTGVGTAIGIGQTVNLDGEGSTDPDDNRLTYHWELISRPDGSEASLSKTDTAFPSFVADKAGPYHVELVVTDSHGFSSTPTRFMVFAKATNNAPVARPAIVDNQFSASQPLVVYPVTPPSLGTDNTAFMPFHNSVELVADAYDPDGDQLTYLWSLLNPGEEHQFASSTTGNGLPDRYMPGLCGNGYVYDAQGPYDTMEKLYEAVIGLRNWTCSNLNLAPANAATYRLQLLVSDGIDTTGPFNFTIPAVNREDYPTMLLERTSSHRSSLQQPLESAPDYAKQQVFPYRFKKGSAFPFFESFLEPEQRYILDTYQLTAFDQDYTISDLQALSTGISAEQEYKIAFEGLRDGQVINKGTTVTFSLVLETPATLYGWNGEGARPNLGEGLLWSFGITERPEWTFNYIPYIFPAHTRLP</sequence>
<dbReference type="Proteomes" id="UP000771797">
    <property type="component" value="Unassembled WGS sequence"/>
</dbReference>
<name>A0ABQ6YC12_9GAMM</name>
<dbReference type="InterPro" id="IPR022409">
    <property type="entry name" value="PKD/Chitinase_dom"/>
</dbReference>
<keyword evidence="2" id="KW-0449">Lipoprotein</keyword>
<dbReference type="Pfam" id="PF18911">
    <property type="entry name" value="PKD_4"/>
    <property type="match status" value="1"/>
</dbReference>
<evidence type="ECO:0000313" key="3">
    <source>
        <dbReference type="Proteomes" id="UP000771797"/>
    </source>
</evidence>
<feature type="domain" description="PKD/Chitinase" evidence="1">
    <location>
        <begin position="227"/>
        <end position="325"/>
    </location>
</feature>
<comment type="caution">
    <text evidence="2">The sequence shown here is derived from an EMBL/GenBank/DDBJ whole genome shotgun (WGS) entry which is preliminary data.</text>
</comment>
<gene>
    <name evidence="2" type="ORF">A6D6_01169</name>
</gene>
<dbReference type="InterPro" id="IPR000601">
    <property type="entry name" value="PKD_dom"/>
</dbReference>
<evidence type="ECO:0000259" key="1">
    <source>
        <dbReference type="SMART" id="SM00089"/>
    </source>
</evidence>
<dbReference type="PANTHER" id="PTHR46182:SF2">
    <property type="entry name" value="FI19480P1"/>
    <property type="match status" value="1"/>
</dbReference>
<feature type="domain" description="PKD/Chitinase" evidence="1">
    <location>
        <begin position="452"/>
        <end position="540"/>
    </location>
</feature>
<organism evidence="2 3">
    <name type="scientific">Alcanivorax xiamenensis</name>
    <dbReference type="NCBI Taxonomy" id="1177156"/>
    <lineage>
        <taxon>Bacteria</taxon>
        <taxon>Pseudomonadati</taxon>
        <taxon>Pseudomonadota</taxon>
        <taxon>Gammaproteobacteria</taxon>
        <taxon>Oceanospirillales</taxon>
        <taxon>Alcanivoracaceae</taxon>
        <taxon>Alcanivorax</taxon>
    </lineage>
</organism>
<keyword evidence="3" id="KW-1185">Reference proteome</keyword>
<dbReference type="PROSITE" id="PS51257">
    <property type="entry name" value="PROKAR_LIPOPROTEIN"/>
    <property type="match status" value="1"/>
</dbReference>
<evidence type="ECO:0000313" key="2">
    <source>
        <dbReference type="EMBL" id="KAF0807170.1"/>
    </source>
</evidence>
<accession>A0ABQ6YC12</accession>
<dbReference type="InterPro" id="IPR013783">
    <property type="entry name" value="Ig-like_fold"/>
</dbReference>
<reference evidence="2 3" key="1">
    <citation type="submission" date="2012-09" db="EMBL/GenBank/DDBJ databases">
        <title>Genome Sequence of alkane-degrading Bacterium Alcanivorax sp. 6-D-6.</title>
        <authorList>
            <person name="Lai Q."/>
            <person name="Shao Z."/>
        </authorList>
    </citation>
    <scope>NUCLEOTIDE SEQUENCE [LARGE SCALE GENOMIC DNA]</scope>
    <source>
        <strain evidence="2 3">6-D-6</strain>
    </source>
</reference>
<protein>
    <submittedName>
        <fullName evidence="2">Lipoprotein</fullName>
    </submittedName>
</protein>
<dbReference type="PANTHER" id="PTHR46182">
    <property type="entry name" value="FI19480P1"/>
    <property type="match status" value="1"/>
</dbReference>
<dbReference type="InterPro" id="IPR035986">
    <property type="entry name" value="PKD_dom_sf"/>
</dbReference>
<dbReference type="EMBL" id="AQPF01000005">
    <property type="protein sequence ID" value="KAF0807170.1"/>
    <property type="molecule type" value="Genomic_DNA"/>
</dbReference>
<dbReference type="SMART" id="SM00089">
    <property type="entry name" value="PKD"/>
    <property type="match status" value="2"/>
</dbReference>
<dbReference type="SUPFAM" id="SSF49299">
    <property type="entry name" value="PKD domain"/>
    <property type="match status" value="2"/>
</dbReference>
<dbReference type="RefSeq" id="WP_159660193.1">
    <property type="nucleotide sequence ID" value="NZ_AQPF01000005.1"/>
</dbReference>
<dbReference type="CDD" id="cd00146">
    <property type="entry name" value="PKD"/>
    <property type="match status" value="1"/>
</dbReference>